<reference evidence="1" key="1">
    <citation type="journal article" date="2019" name="Sci. Rep.">
        <title>Draft genome of Tanacetum cinerariifolium, the natural source of mosquito coil.</title>
        <authorList>
            <person name="Yamashiro T."/>
            <person name="Shiraishi A."/>
            <person name="Satake H."/>
            <person name="Nakayama K."/>
        </authorList>
    </citation>
    <scope>NUCLEOTIDE SEQUENCE</scope>
</reference>
<comment type="caution">
    <text evidence="1">The sequence shown here is derived from an EMBL/GenBank/DDBJ whole genome shotgun (WGS) entry which is preliminary data.</text>
</comment>
<evidence type="ECO:0000313" key="1">
    <source>
        <dbReference type="EMBL" id="GFB22386.1"/>
    </source>
</evidence>
<dbReference type="EMBL" id="BKCJ010579312">
    <property type="protein sequence ID" value="GFB22386.1"/>
    <property type="molecule type" value="Genomic_DNA"/>
</dbReference>
<proteinExistence type="predicted"/>
<gene>
    <name evidence="1" type="ORF">Tci_694357</name>
</gene>
<dbReference type="AlphaFoldDB" id="A0A699L212"/>
<accession>A0A699L212</accession>
<sequence length="71" mass="7876">MTTIAAGKAVVTAVIATVAWEDGGTRLNGWRGWRSAAEIRRKNAAAARRKMERVGVDFELVYCFVGNYEKE</sequence>
<protein>
    <submittedName>
        <fullName evidence="1">Uncharacterized protein</fullName>
    </submittedName>
</protein>
<organism evidence="1">
    <name type="scientific">Tanacetum cinerariifolium</name>
    <name type="common">Dalmatian daisy</name>
    <name type="synonym">Chrysanthemum cinerariifolium</name>
    <dbReference type="NCBI Taxonomy" id="118510"/>
    <lineage>
        <taxon>Eukaryota</taxon>
        <taxon>Viridiplantae</taxon>
        <taxon>Streptophyta</taxon>
        <taxon>Embryophyta</taxon>
        <taxon>Tracheophyta</taxon>
        <taxon>Spermatophyta</taxon>
        <taxon>Magnoliopsida</taxon>
        <taxon>eudicotyledons</taxon>
        <taxon>Gunneridae</taxon>
        <taxon>Pentapetalae</taxon>
        <taxon>asterids</taxon>
        <taxon>campanulids</taxon>
        <taxon>Asterales</taxon>
        <taxon>Asteraceae</taxon>
        <taxon>Asteroideae</taxon>
        <taxon>Anthemideae</taxon>
        <taxon>Anthemidinae</taxon>
        <taxon>Tanacetum</taxon>
    </lineage>
</organism>
<name>A0A699L212_TANCI</name>